<feature type="region of interest" description="Disordered" evidence="1">
    <location>
        <begin position="1"/>
        <end position="29"/>
    </location>
</feature>
<feature type="compositionally biased region" description="Acidic residues" evidence="1">
    <location>
        <begin position="242"/>
        <end position="298"/>
    </location>
</feature>
<feature type="compositionally biased region" description="Polar residues" evidence="1">
    <location>
        <begin position="366"/>
        <end position="388"/>
    </location>
</feature>
<feature type="compositionally biased region" description="Basic and acidic residues" evidence="1">
    <location>
        <begin position="355"/>
        <end position="365"/>
    </location>
</feature>
<feature type="compositionally biased region" description="Basic and acidic residues" evidence="1">
    <location>
        <begin position="1"/>
        <end position="15"/>
    </location>
</feature>
<name>A0A226DB20_FOLCA</name>
<gene>
    <name evidence="2" type="ORF">Fcan01_22855</name>
</gene>
<sequence length="442" mass="50763">MEAEEASGKRSEKTKGKVKSVNSNAKKFKRVMEKDTDLLNNLPTQQIDKIKLENPPTTTQSIRQATASSCHGIKKYKWTSNNTFLLDLDPGEYLDLSFWSEEKKRNKWQPPPGTPSDELLKFIEMTNADKLKHKRQYIRKKFPLTAKITKGMIYTKNPGRIVDLAGKAVSVYQIYDLDGLRQRNKSTSKTITNPSAVKSLLKQIEDNKPEQTSSTSASSFGDNQANYTRESPDKESEIQTIEQDDEVEDGECSESGESLEEGMDHDEIEQDDEEEDGEEEQDGEEEEEEDDEDDDEETLSDREFINDEEEEDSLPENENLKKHKKRFKRILTIDDDDDDEQVKGKKTKNNNNNHDTTDFQREKANDSIQDTSTSYACTSPDNDANVASPTPEFRLDQDSFNHEPLFHAYFPMNWTQAIIEKSHPVNWYKLPILPSNCSYKNK</sequence>
<keyword evidence="3" id="KW-1185">Reference proteome</keyword>
<reference evidence="2 3" key="1">
    <citation type="submission" date="2015-12" db="EMBL/GenBank/DDBJ databases">
        <title>The genome of Folsomia candida.</title>
        <authorList>
            <person name="Faddeeva A."/>
            <person name="Derks M.F."/>
            <person name="Anvar Y."/>
            <person name="Smit S."/>
            <person name="Van Straalen N."/>
            <person name="Roelofs D."/>
        </authorList>
    </citation>
    <scope>NUCLEOTIDE SEQUENCE [LARGE SCALE GENOMIC DNA]</scope>
    <source>
        <strain evidence="2 3">VU population</strain>
        <tissue evidence="2">Whole body</tissue>
    </source>
</reference>
<dbReference type="EMBL" id="LNIX01000026">
    <property type="protein sequence ID" value="OXA42330.1"/>
    <property type="molecule type" value="Genomic_DNA"/>
</dbReference>
<dbReference type="Proteomes" id="UP000198287">
    <property type="component" value="Unassembled WGS sequence"/>
</dbReference>
<organism evidence="2 3">
    <name type="scientific">Folsomia candida</name>
    <name type="common">Springtail</name>
    <dbReference type="NCBI Taxonomy" id="158441"/>
    <lineage>
        <taxon>Eukaryota</taxon>
        <taxon>Metazoa</taxon>
        <taxon>Ecdysozoa</taxon>
        <taxon>Arthropoda</taxon>
        <taxon>Hexapoda</taxon>
        <taxon>Collembola</taxon>
        <taxon>Entomobryomorpha</taxon>
        <taxon>Isotomoidea</taxon>
        <taxon>Isotomidae</taxon>
        <taxon>Proisotominae</taxon>
        <taxon>Folsomia</taxon>
    </lineage>
</organism>
<feature type="compositionally biased region" description="Polar residues" evidence="1">
    <location>
        <begin position="210"/>
        <end position="229"/>
    </location>
</feature>
<evidence type="ECO:0000256" key="1">
    <source>
        <dbReference type="SAM" id="MobiDB-lite"/>
    </source>
</evidence>
<comment type="caution">
    <text evidence="2">The sequence shown here is derived from an EMBL/GenBank/DDBJ whole genome shotgun (WGS) entry which is preliminary data.</text>
</comment>
<proteinExistence type="predicted"/>
<feature type="compositionally biased region" description="Acidic residues" evidence="1">
    <location>
        <begin position="306"/>
        <end position="315"/>
    </location>
</feature>
<dbReference type="AlphaFoldDB" id="A0A226DB20"/>
<evidence type="ECO:0000313" key="2">
    <source>
        <dbReference type="EMBL" id="OXA42330.1"/>
    </source>
</evidence>
<evidence type="ECO:0000313" key="3">
    <source>
        <dbReference type="Proteomes" id="UP000198287"/>
    </source>
</evidence>
<feature type="region of interest" description="Disordered" evidence="1">
    <location>
        <begin position="206"/>
        <end position="390"/>
    </location>
</feature>
<protein>
    <submittedName>
        <fullName evidence="2">Uncharacterized protein</fullName>
    </submittedName>
</protein>
<accession>A0A226DB20</accession>